<dbReference type="InterPro" id="IPR001853">
    <property type="entry name" value="DSBA-like_thioredoxin_dom"/>
</dbReference>
<dbReference type="InterPro" id="IPR036249">
    <property type="entry name" value="Thioredoxin-like_sf"/>
</dbReference>
<organism evidence="2 3">
    <name type="scientific">Steinernema glaseri</name>
    <dbReference type="NCBI Taxonomy" id="37863"/>
    <lineage>
        <taxon>Eukaryota</taxon>
        <taxon>Metazoa</taxon>
        <taxon>Ecdysozoa</taxon>
        <taxon>Nematoda</taxon>
        <taxon>Chromadorea</taxon>
        <taxon>Rhabditida</taxon>
        <taxon>Tylenchina</taxon>
        <taxon>Panagrolaimomorpha</taxon>
        <taxon>Strongyloidoidea</taxon>
        <taxon>Steinernematidae</taxon>
        <taxon>Steinernema</taxon>
    </lineage>
</organism>
<dbReference type="AlphaFoldDB" id="A0A1I8AVS4"/>
<sequence length="211" mass="24431">MVTAMQNISKLSFYFDAMCPKSFTAFQILQRSPAFKEKHIEYKPIIRRKLLSRRENMENLELPTSLYTNLEQLRNLNGLSPVALRHVDHRTYAVGKATLFITAINRNYPHLAYPVVNELFSRFWLDDLDIGTAPSFLTISRNVGLEFRDSDNLVSRLEERSNVDAMNKCLQESLDAQQSDTPWLEFYNIEGERVDTITELSTLAHDLQNPE</sequence>
<protein>
    <submittedName>
        <fullName evidence="3">DSBA domain-containing protein</fullName>
    </submittedName>
</protein>
<dbReference type="GO" id="GO:0005777">
    <property type="term" value="C:peroxisome"/>
    <property type="evidence" value="ECO:0007669"/>
    <property type="project" value="TreeGrafter"/>
</dbReference>
<dbReference type="PANTHER" id="PTHR42943:SF1">
    <property type="entry name" value="DSBA DOMAIN-CONTAINING PROTEIN"/>
    <property type="match status" value="1"/>
</dbReference>
<evidence type="ECO:0000259" key="1">
    <source>
        <dbReference type="Pfam" id="PF01323"/>
    </source>
</evidence>
<feature type="domain" description="DSBA-like thioredoxin" evidence="1">
    <location>
        <begin position="11"/>
        <end position="156"/>
    </location>
</feature>
<dbReference type="GO" id="GO:0006749">
    <property type="term" value="P:glutathione metabolic process"/>
    <property type="evidence" value="ECO:0007669"/>
    <property type="project" value="TreeGrafter"/>
</dbReference>
<dbReference type="WBParaSite" id="L893_g9696.t1">
    <property type="protein sequence ID" value="L893_g9696.t1"/>
    <property type="gene ID" value="L893_g9696"/>
</dbReference>
<accession>A0A1I8AVS4</accession>
<evidence type="ECO:0000313" key="3">
    <source>
        <dbReference type="WBParaSite" id="L893_g9696.t1"/>
    </source>
</evidence>
<proteinExistence type="predicted"/>
<name>A0A1I8AVS4_9BILA</name>
<keyword evidence="2" id="KW-1185">Reference proteome</keyword>
<dbReference type="Pfam" id="PF01323">
    <property type="entry name" value="DSBA"/>
    <property type="match status" value="1"/>
</dbReference>
<dbReference type="GO" id="GO:0005739">
    <property type="term" value="C:mitochondrion"/>
    <property type="evidence" value="ECO:0007669"/>
    <property type="project" value="TreeGrafter"/>
</dbReference>
<dbReference type="GO" id="GO:0004364">
    <property type="term" value="F:glutathione transferase activity"/>
    <property type="evidence" value="ECO:0007669"/>
    <property type="project" value="TreeGrafter"/>
</dbReference>
<dbReference type="PANTHER" id="PTHR42943">
    <property type="entry name" value="GLUTATHIONE S-TRANSFERASE KAPPA"/>
    <property type="match status" value="1"/>
</dbReference>
<dbReference type="GO" id="GO:0004602">
    <property type="term" value="F:glutathione peroxidase activity"/>
    <property type="evidence" value="ECO:0007669"/>
    <property type="project" value="TreeGrafter"/>
</dbReference>
<evidence type="ECO:0000313" key="2">
    <source>
        <dbReference type="Proteomes" id="UP000095287"/>
    </source>
</evidence>
<dbReference type="Proteomes" id="UP000095287">
    <property type="component" value="Unplaced"/>
</dbReference>
<dbReference type="SUPFAM" id="SSF52833">
    <property type="entry name" value="Thioredoxin-like"/>
    <property type="match status" value="1"/>
</dbReference>
<reference evidence="3" key="1">
    <citation type="submission" date="2016-11" db="UniProtKB">
        <authorList>
            <consortium name="WormBaseParasite"/>
        </authorList>
    </citation>
    <scope>IDENTIFICATION</scope>
</reference>
<dbReference type="Gene3D" id="3.40.30.10">
    <property type="entry name" value="Glutaredoxin"/>
    <property type="match status" value="1"/>
</dbReference>
<dbReference type="InterPro" id="IPR051924">
    <property type="entry name" value="GST_Kappa/NadH"/>
</dbReference>